<evidence type="ECO:0000313" key="1">
    <source>
        <dbReference type="EMBL" id="MPN00919.1"/>
    </source>
</evidence>
<sequence>MISKTISNVTSSLEYRKKEYFLVAGKDTSGLSCILLEKKNSGDIFVTLEYDYFYKSSLTPIACSSDTSVIVKENKEHKAPYYKMTYRQQMEALRLILKESSKEFDLSKMRNISLMLLNSGDLAIEVTEQYTKRFGMKGTITQYRELEKILAESRLNSDLDQLLEPYSLFIDRISVEEVYAANKKSFLSESKVDTTIKVPKNILNCFIYLDLKKDME</sequence>
<organism evidence="1">
    <name type="scientific">bioreactor metagenome</name>
    <dbReference type="NCBI Taxonomy" id="1076179"/>
    <lineage>
        <taxon>unclassified sequences</taxon>
        <taxon>metagenomes</taxon>
        <taxon>ecological metagenomes</taxon>
    </lineage>
</organism>
<protein>
    <submittedName>
        <fullName evidence="1">Uncharacterized protein</fullName>
    </submittedName>
</protein>
<dbReference type="AlphaFoldDB" id="A0A645EIE9"/>
<name>A0A645EIE9_9ZZZZ</name>
<comment type="caution">
    <text evidence="1">The sequence shown here is derived from an EMBL/GenBank/DDBJ whole genome shotgun (WGS) entry which is preliminary data.</text>
</comment>
<reference evidence="1" key="1">
    <citation type="submission" date="2019-08" db="EMBL/GenBank/DDBJ databases">
        <authorList>
            <person name="Kucharzyk K."/>
            <person name="Murdoch R.W."/>
            <person name="Higgins S."/>
            <person name="Loffler F."/>
        </authorList>
    </citation>
    <scope>NUCLEOTIDE SEQUENCE</scope>
</reference>
<gene>
    <name evidence="1" type="ORF">SDC9_148117</name>
</gene>
<accession>A0A645EIE9</accession>
<proteinExistence type="predicted"/>
<dbReference type="EMBL" id="VSSQ01046948">
    <property type="protein sequence ID" value="MPN00919.1"/>
    <property type="molecule type" value="Genomic_DNA"/>
</dbReference>